<dbReference type="PANTHER" id="PTHR16172">
    <property type="entry name" value="MAJOR FACILITATOR SUPERFAMILY DOMAIN-CONTAINING PROTEIN 6-LIKE"/>
    <property type="match status" value="1"/>
</dbReference>
<evidence type="ECO:0000256" key="4">
    <source>
        <dbReference type="ARBA" id="ARBA00022989"/>
    </source>
</evidence>
<feature type="transmembrane region" description="Helical" evidence="7">
    <location>
        <begin position="79"/>
        <end position="99"/>
    </location>
</feature>
<feature type="transmembrane region" description="Helical" evidence="7">
    <location>
        <begin position="394"/>
        <end position="417"/>
    </location>
</feature>
<feature type="transmembrane region" description="Helical" evidence="7">
    <location>
        <begin position="596"/>
        <end position="615"/>
    </location>
</feature>
<feature type="transmembrane region" description="Helical" evidence="7">
    <location>
        <begin position="476"/>
        <end position="494"/>
    </location>
</feature>
<comment type="caution">
    <text evidence="9">The sequence shown here is derived from an EMBL/GenBank/DDBJ whole genome shotgun (WGS) entry which is preliminary data.</text>
</comment>
<feature type="compositionally biased region" description="Low complexity" evidence="6">
    <location>
        <begin position="139"/>
        <end position="159"/>
    </location>
</feature>
<feature type="compositionally biased region" description="Polar residues" evidence="6">
    <location>
        <begin position="160"/>
        <end position="188"/>
    </location>
</feature>
<feature type="transmembrane region" description="Helical" evidence="7">
    <location>
        <begin position="506"/>
        <end position="524"/>
    </location>
</feature>
<feature type="transmembrane region" description="Helical" evidence="7">
    <location>
        <begin position="438"/>
        <end position="456"/>
    </location>
</feature>
<evidence type="ECO:0000313" key="9">
    <source>
        <dbReference type="EMBL" id="CAG5129324.1"/>
    </source>
</evidence>
<protein>
    <recommendedName>
        <fullName evidence="8">Major facilitator superfamily associated domain-containing protein</fullName>
    </recommendedName>
</protein>
<evidence type="ECO:0000259" key="8">
    <source>
        <dbReference type="Pfam" id="PF12832"/>
    </source>
</evidence>
<dbReference type="Pfam" id="PF12832">
    <property type="entry name" value="MFS_1_like"/>
    <property type="match status" value="1"/>
</dbReference>
<dbReference type="SUPFAM" id="SSF103473">
    <property type="entry name" value="MFS general substrate transporter"/>
    <property type="match status" value="2"/>
</dbReference>
<evidence type="ECO:0000256" key="6">
    <source>
        <dbReference type="SAM" id="MobiDB-lite"/>
    </source>
</evidence>
<name>A0A8S3ZIC6_9EUPU</name>
<comment type="subcellular location">
    <subcellularLocation>
        <location evidence="1">Membrane</location>
        <topology evidence="1">Multi-pass membrane protein</topology>
    </subcellularLocation>
</comment>
<sequence>MAGKMDSINISRASSTTNLFYLFFHGGKAAIVPFLTLFFRLVGLNAFEVGTVIAVKTLTSLVWAPLWAKCATAYSRHRLVLVMSLFMMIMTYLAFPALYTQLSSSEHCLQVSSSNHSGLPLDDASAALPDTVNPTTQMSAATSGTSSFSPSTGSGNNFGQTTAQRIQQSMLESTTPRIQESTLESTTPRIPESTLEAATPRIQETTFEINTAQPWSASETKLTDASVLSPRNGEPILYETFLGILHKLNITLQEYFNAKITPQELADLLLSNDQNLQITEEQVKRSADDHAMNRRDWMSQLTDKLHTVQSSLKNDRLLLFLIILGITVGGEIFSCPVEKVADDSWFDFLNRIDDLERYGQQRFWGSIAFVVIPIVVTVAVDYTPCFLFYNVHHFMIHFYLFAVLAGGAMIAACCYPVPPPANGKYASKITKGLHIICCDARGFLFSVTLLLTGMVYASHHNFLFWRIQDLGGGETPMGLCVSFSAFAEIPMLILSGRLVKKLGQSWVVCISVFTLSVRVLYYAFISQPWAFIPMELTHGITHTALWFAILSYDDFNVGAAIDRSIRSILSSFYFGVGFSAGSLVSGYIYYTFGSSVLFWGCSAVTIGWCLLFSVIQKCLPQKEKVRYIKLLRSDSDNSDDEEDDWLEMALKKS</sequence>
<feature type="transmembrane region" description="Helical" evidence="7">
    <location>
        <begin position="49"/>
        <end position="67"/>
    </location>
</feature>
<dbReference type="GO" id="GO:0016020">
    <property type="term" value="C:membrane"/>
    <property type="evidence" value="ECO:0007669"/>
    <property type="project" value="UniProtKB-SubCell"/>
</dbReference>
<evidence type="ECO:0000256" key="1">
    <source>
        <dbReference type="ARBA" id="ARBA00004141"/>
    </source>
</evidence>
<keyword evidence="10" id="KW-1185">Reference proteome</keyword>
<accession>A0A8S3ZIC6</accession>
<evidence type="ECO:0000256" key="5">
    <source>
        <dbReference type="ARBA" id="ARBA00023136"/>
    </source>
</evidence>
<evidence type="ECO:0000256" key="7">
    <source>
        <dbReference type="SAM" id="Phobius"/>
    </source>
</evidence>
<gene>
    <name evidence="9" type="ORF">CUNI_LOCUS14882</name>
</gene>
<reference evidence="9" key="1">
    <citation type="submission" date="2021-04" db="EMBL/GenBank/DDBJ databases">
        <authorList>
            <consortium name="Molecular Ecology Group"/>
        </authorList>
    </citation>
    <scope>NUCLEOTIDE SEQUENCE</scope>
</reference>
<organism evidence="9 10">
    <name type="scientific">Candidula unifasciata</name>
    <dbReference type="NCBI Taxonomy" id="100452"/>
    <lineage>
        <taxon>Eukaryota</taxon>
        <taxon>Metazoa</taxon>
        <taxon>Spiralia</taxon>
        <taxon>Lophotrochozoa</taxon>
        <taxon>Mollusca</taxon>
        <taxon>Gastropoda</taxon>
        <taxon>Heterobranchia</taxon>
        <taxon>Euthyneura</taxon>
        <taxon>Panpulmonata</taxon>
        <taxon>Eupulmonata</taxon>
        <taxon>Stylommatophora</taxon>
        <taxon>Helicina</taxon>
        <taxon>Helicoidea</taxon>
        <taxon>Geomitridae</taxon>
        <taxon>Candidula</taxon>
    </lineage>
</organism>
<keyword evidence="5 7" id="KW-0472">Membrane</keyword>
<dbReference type="EMBL" id="CAJHNH020003447">
    <property type="protein sequence ID" value="CAG5129324.1"/>
    <property type="molecule type" value="Genomic_DNA"/>
</dbReference>
<dbReference type="Gene3D" id="1.20.1250.20">
    <property type="entry name" value="MFS general substrate transporter like domains"/>
    <property type="match status" value="2"/>
</dbReference>
<proteinExistence type="inferred from homology"/>
<keyword evidence="3 7" id="KW-0812">Transmembrane</keyword>
<dbReference type="OrthoDB" id="515887at2759"/>
<feature type="region of interest" description="Disordered" evidence="6">
    <location>
        <begin position="123"/>
        <end position="197"/>
    </location>
</feature>
<evidence type="ECO:0000313" key="10">
    <source>
        <dbReference type="Proteomes" id="UP000678393"/>
    </source>
</evidence>
<comment type="similarity">
    <text evidence="2">Belongs to the major facilitator superfamily. MFSD6 family.</text>
</comment>
<feature type="transmembrane region" description="Helical" evidence="7">
    <location>
        <begin position="362"/>
        <end position="382"/>
    </location>
</feature>
<dbReference type="PANTHER" id="PTHR16172:SF41">
    <property type="entry name" value="MAJOR FACILITATOR SUPERFAMILY DOMAIN-CONTAINING PROTEIN 6-LIKE"/>
    <property type="match status" value="1"/>
</dbReference>
<dbReference type="InterPro" id="IPR024989">
    <property type="entry name" value="MFS_assoc_dom"/>
</dbReference>
<evidence type="ECO:0000256" key="3">
    <source>
        <dbReference type="ARBA" id="ARBA00022692"/>
    </source>
</evidence>
<feature type="transmembrane region" description="Helical" evidence="7">
    <location>
        <begin position="571"/>
        <end position="590"/>
    </location>
</feature>
<evidence type="ECO:0000256" key="2">
    <source>
        <dbReference type="ARBA" id="ARBA00005241"/>
    </source>
</evidence>
<feature type="transmembrane region" description="Helical" evidence="7">
    <location>
        <begin position="20"/>
        <end position="43"/>
    </location>
</feature>
<keyword evidence="4 7" id="KW-1133">Transmembrane helix</keyword>
<feature type="domain" description="Major facilitator superfamily associated" evidence="8">
    <location>
        <begin position="19"/>
        <end position="598"/>
    </location>
</feature>
<dbReference type="AlphaFoldDB" id="A0A8S3ZIC6"/>
<dbReference type="Proteomes" id="UP000678393">
    <property type="component" value="Unassembled WGS sequence"/>
</dbReference>
<dbReference type="InterPro" id="IPR051717">
    <property type="entry name" value="MFS_MFSD6"/>
</dbReference>
<dbReference type="InterPro" id="IPR036259">
    <property type="entry name" value="MFS_trans_sf"/>
</dbReference>